<name>A0A3D9UTR8_9MICO</name>
<evidence type="ECO:0000313" key="6">
    <source>
        <dbReference type="Proteomes" id="UP000256253"/>
    </source>
</evidence>
<feature type="domain" description="Putative zinc-finger" evidence="4">
    <location>
        <begin position="12"/>
        <end position="37"/>
    </location>
</feature>
<keyword evidence="2" id="KW-0804">Transcription</keyword>
<feature type="transmembrane region" description="Helical" evidence="3">
    <location>
        <begin position="120"/>
        <end position="138"/>
    </location>
</feature>
<evidence type="ECO:0000256" key="1">
    <source>
        <dbReference type="ARBA" id="ARBA00023015"/>
    </source>
</evidence>
<organism evidence="5 6">
    <name type="scientific">Calidifontibacter indicus</name>
    <dbReference type="NCBI Taxonomy" id="419650"/>
    <lineage>
        <taxon>Bacteria</taxon>
        <taxon>Bacillati</taxon>
        <taxon>Actinomycetota</taxon>
        <taxon>Actinomycetes</taxon>
        <taxon>Micrococcales</taxon>
        <taxon>Dermacoccaceae</taxon>
        <taxon>Calidifontibacter</taxon>
    </lineage>
</organism>
<evidence type="ECO:0000256" key="2">
    <source>
        <dbReference type="ARBA" id="ARBA00023163"/>
    </source>
</evidence>
<comment type="caution">
    <text evidence="5">The sequence shown here is derived from an EMBL/GenBank/DDBJ whole genome shotgun (WGS) entry which is preliminary data.</text>
</comment>
<dbReference type="EMBL" id="QTUA01000001">
    <property type="protein sequence ID" value="REF31923.1"/>
    <property type="molecule type" value="Genomic_DNA"/>
</dbReference>
<keyword evidence="3" id="KW-0472">Membrane</keyword>
<dbReference type="InterPro" id="IPR041916">
    <property type="entry name" value="Anti_sigma_zinc_sf"/>
</dbReference>
<feature type="transmembrane region" description="Helical" evidence="3">
    <location>
        <begin position="91"/>
        <end position="114"/>
    </location>
</feature>
<feature type="transmembrane region" description="Helical" evidence="3">
    <location>
        <begin position="159"/>
        <end position="181"/>
    </location>
</feature>
<dbReference type="Pfam" id="PF13490">
    <property type="entry name" value="zf-HC2"/>
    <property type="match status" value="1"/>
</dbReference>
<keyword evidence="1" id="KW-0805">Transcription regulation</keyword>
<dbReference type="AlphaFoldDB" id="A0A3D9UTR8"/>
<evidence type="ECO:0000259" key="4">
    <source>
        <dbReference type="Pfam" id="PF13490"/>
    </source>
</evidence>
<keyword evidence="3" id="KW-1133">Transmembrane helix</keyword>
<keyword evidence="6" id="KW-1185">Reference proteome</keyword>
<dbReference type="RefSeq" id="WP_115923694.1">
    <property type="nucleotide sequence ID" value="NZ_QTUA01000001.1"/>
</dbReference>
<dbReference type="Gene3D" id="1.10.10.1320">
    <property type="entry name" value="Anti-sigma factor, zinc-finger domain"/>
    <property type="match status" value="1"/>
</dbReference>
<dbReference type="Proteomes" id="UP000256253">
    <property type="component" value="Unassembled WGS sequence"/>
</dbReference>
<evidence type="ECO:0000256" key="3">
    <source>
        <dbReference type="SAM" id="Phobius"/>
    </source>
</evidence>
<dbReference type="InterPro" id="IPR027383">
    <property type="entry name" value="Znf_put"/>
</dbReference>
<dbReference type="OrthoDB" id="4864508at2"/>
<evidence type="ECO:0000313" key="5">
    <source>
        <dbReference type="EMBL" id="REF31923.1"/>
    </source>
</evidence>
<proteinExistence type="predicted"/>
<gene>
    <name evidence="5" type="ORF">DFJ65_3012</name>
</gene>
<accession>A0A3D9UTR8</accession>
<feature type="transmembrane region" description="Helical" evidence="3">
    <location>
        <begin position="187"/>
        <end position="206"/>
    </location>
</feature>
<keyword evidence="3" id="KW-0812">Transmembrane</keyword>
<protein>
    <submittedName>
        <fullName evidence="5">Putative zinc finger protein</fullName>
    </submittedName>
</protein>
<reference evidence="5 6" key="1">
    <citation type="submission" date="2018-08" db="EMBL/GenBank/DDBJ databases">
        <title>Sequencing the genomes of 1000 actinobacteria strains.</title>
        <authorList>
            <person name="Klenk H.-P."/>
        </authorList>
    </citation>
    <scope>NUCLEOTIDE SEQUENCE [LARGE SCALE GENOMIC DNA]</scope>
    <source>
        <strain evidence="5 6">DSM 22967</strain>
    </source>
</reference>
<sequence>MTWHVETPVWEAYAAGRLDPAAEASVETHLTGCSVCRSAAATLAPDLAPAVWADVRTAISERALPWPLRVLRRLGARDDDLVVVSAADSLLVPWAMAVGLSVVCACVVGLAGLGAQNRDAAFLALAPLIPVLAVAASFDALDPVRELTAPTPYSKLRMALLRASAALSVALPATLAVGLLVPHMSDLAFVWLTPSLGLTVAALVLLTWFEARVAGGLVATGWVACVMALRSGGDLATLTSPAVQAAFVVGGALLAVTLVLRTSTLRIQGGDL</sequence>
<feature type="transmembrane region" description="Helical" evidence="3">
    <location>
        <begin position="242"/>
        <end position="260"/>
    </location>
</feature>